<keyword evidence="3" id="KW-0407">Ion channel</keyword>
<proteinExistence type="predicted"/>
<feature type="domain" description="Potassium channel" evidence="2">
    <location>
        <begin position="47"/>
        <end position="124"/>
    </location>
</feature>
<sequence length="131" mass="14457">MANALVGIALLFILANLYYFFTNKQYKQSYFSTALFLKLFFVLLGVTIGFTLIYYALSFGDVILVHEGHSGEAIDPNFSDLMYFSGTTMLSVGYGDIVPVGAARFFSLIQASLGVLLPTAYFLKAMDNSQN</sequence>
<keyword evidence="4" id="KW-1185">Reference proteome</keyword>
<evidence type="ECO:0000313" key="4">
    <source>
        <dbReference type="Proteomes" id="UP000242949"/>
    </source>
</evidence>
<dbReference type="Proteomes" id="UP000242949">
    <property type="component" value="Unassembled WGS sequence"/>
</dbReference>
<keyword evidence="3" id="KW-0813">Transport</keyword>
<protein>
    <submittedName>
        <fullName evidence="3">Potassium channel LctB</fullName>
    </submittedName>
</protein>
<reference evidence="4" key="1">
    <citation type="submission" date="2016-09" db="EMBL/GenBank/DDBJ databases">
        <authorList>
            <person name="Varghese N."/>
            <person name="Submissions S."/>
        </authorList>
    </citation>
    <scope>NUCLEOTIDE SEQUENCE [LARGE SCALE GENOMIC DNA]</scope>
    <source>
        <strain evidence="4">S5</strain>
    </source>
</reference>
<organism evidence="3 4">
    <name type="scientific">Pelagirhabdus alkalitolerans</name>
    <dbReference type="NCBI Taxonomy" id="1612202"/>
    <lineage>
        <taxon>Bacteria</taxon>
        <taxon>Bacillati</taxon>
        <taxon>Bacillota</taxon>
        <taxon>Bacilli</taxon>
        <taxon>Bacillales</taxon>
        <taxon>Bacillaceae</taxon>
        <taxon>Pelagirhabdus</taxon>
    </lineage>
</organism>
<dbReference type="SUPFAM" id="SSF81324">
    <property type="entry name" value="Voltage-gated potassium channels"/>
    <property type="match status" value="1"/>
</dbReference>
<feature type="transmembrane region" description="Helical" evidence="1">
    <location>
        <begin position="35"/>
        <end position="57"/>
    </location>
</feature>
<keyword evidence="1" id="KW-1133">Transmembrane helix</keyword>
<dbReference type="EMBL" id="FMYI01000005">
    <property type="protein sequence ID" value="SDC20829.1"/>
    <property type="molecule type" value="Genomic_DNA"/>
</dbReference>
<keyword evidence="1" id="KW-0472">Membrane</keyword>
<name>A0A1G6JQ27_9BACI</name>
<dbReference type="AlphaFoldDB" id="A0A1G6JQ27"/>
<feature type="transmembrane region" description="Helical" evidence="1">
    <location>
        <begin position="6"/>
        <end position="23"/>
    </location>
</feature>
<evidence type="ECO:0000256" key="1">
    <source>
        <dbReference type="SAM" id="Phobius"/>
    </source>
</evidence>
<gene>
    <name evidence="3" type="ORF">SAMN05421734_105111</name>
</gene>
<dbReference type="InterPro" id="IPR013099">
    <property type="entry name" value="K_chnl_dom"/>
</dbReference>
<dbReference type="STRING" id="1612202.SAMN05421734_105111"/>
<dbReference type="GO" id="GO:0034220">
    <property type="term" value="P:monoatomic ion transmembrane transport"/>
    <property type="evidence" value="ECO:0007669"/>
    <property type="project" value="UniProtKB-KW"/>
</dbReference>
<dbReference type="Pfam" id="PF07885">
    <property type="entry name" value="Ion_trans_2"/>
    <property type="match status" value="1"/>
</dbReference>
<keyword evidence="3" id="KW-0406">Ion transport</keyword>
<accession>A0A1G6JQ27</accession>
<keyword evidence="1" id="KW-0812">Transmembrane</keyword>
<dbReference type="Gene3D" id="1.10.287.70">
    <property type="match status" value="1"/>
</dbReference>
<feature type="transmembrane region" description="Helical" evidence="1">
    <location>
        <begin position="102"/>
        <end position="123"/>
    </location>
</feature>
<evidence type="ECO:0000259" key="2">
    <source>
        <dbReference type="Pfam" id="PF07885"/>
    </source>
</evidence>
<dbReference type="OrthoDB" id="9813518at2"/>
<evidence type="ECO:0000313" key="3">
    <source>
        <dbReference type="EMBL" id="SDC20829.1"/>
    </source>
</evidence>